<dbReference type="Pfam" id="PF03861">
    <property type="entry name" value="ANTAR"/>
    <property type="match status" value="1"/>
</dbReference>
<dbReference type="SUPFAM" id="SSF52172">
    <property type="entry name" value="CheY-like"/>
    <property type="match status" value="1"/>
</dbReference>
<evidence type="ECO:0000313" key="4">
    <source>
        <dbReference type="Proteomes" id="UP001174908"/>
    </source>
</evidence>
<name>A0ABT7NA04_9BURK</name>
<dbReference type="EMBL" id="JASZYV010000002">
    <property type="protein sequence ID" value="MDM0044748.1"/>
    <property type="molecule type" value="Genomic_DNA"/>
</dbReference>
<feature type="coiled-coil region" evidence="1">
    <location>
        <begin position="276"/>
        <end position="310"/>
    </location>
</feature>
<sequence length="441" mass="48649">MPDRALPSPAARLALAARRREIDAVRLLAGRVELAEAIGTLIHALQRERGASTIYLASGGQRFSDVRLAMAEGARQAESSVRAMFDAYEAPGQGASARVLALMAWTLLGLDAMQDLRSRIERRTLSAHEEVAGFSAIIAGLVELIYHLADAAQVPGVSSLLVAFLHLVQGKEEAGQERAVGALLFASGQCSEAHQQRINHLIEAQERNLQVFCDFVDAPLREKWEAQQLLPGTARLERLRRTLCAARADAALDAQHSDAWFEVCSERIDMLWELELALARRLREACAEQVRQAEQDLHDSEAVLRHLRDRPPLHQHAVERYFDLASQPGAVPEVIDGSSGQSTSLLELVHSQSARLSSMESELDAARRALHERKVIERAKGVLMSRLRMTEEAAFRALQKTSMDQNRRLLDVAEATLALPDQAFQQLAQQGAAADAKPRSR</sequence>
<evidence type="ECO:0000256" key="1">
    <source>
        <dbReference type="SAM" id="Coils"/>
    </source>
</evidence>
<dbReference type="InterPro" id="IPR013587">
    <property type="entry name" value="Nitrate/nitrite_sensing"/>
</dbReference>
<accession>A0ABT7NA04</accession>
<evidence type="ECO:0000313" key="3">
    <source>
        <dbReference type="EMBL" id="MDM0044748.1"/>
    </source>
</evidence>
<keyword evidence="4" id="KW-1185">Reference proteome</keyword>
<gene>
    <name evidence="3" type="ORF">QTH91_09665</name>
</gene>
<dbReference type="InterPro" id="IPR011006">
    <property type="entry name" value="CheY-like_superfamily"/>
</dbReference>
<dbReference type="Gene3D" id="1.10.10.10">
    <property type="entry name" value="Winged helix-like DNA-binding domain superfamily/Winged helix DNA-binding domain"/>
    <property type="match status" value="1"/>
</dbReference>
<dbReference type="Proteomes" id="UP001174908">
    <property type="component" value="Unassembled WGS sequence"/>
</dbReference>
<organism evidence="3 4">
    <name type="scientific">Variovorax dokdonensis</name>
    <dbReference type="NCBI Taxonomy" id="344883"/>
    <lineage>
        <taxon>Bacteria</taxon>
        <taxon>Pseudomonadati</taxon>
        <taxon>Pseudomonadota</taxon>
        <taxon>Betaproteobacteria</taxon>
        <taxon>Burkholderiales</taxon>
        <taxon>Comamonadaceae</taxon>
        <taxon>Variovorax</taxon>
    </lineage>
</organism>
<proteinExistence type="predicted"/>
<keyword evidence="1" id="KW-0175">Coiled coil</keyword>
<dbReference type="PROSITE" id="PS50921">
    <property type="entry name" value="ANTAR"/>
    <property type="match status" value="1"/>
</dbReference>
<protein>
    <submittedName>
        <fullName evidence="3">Nitrate- and nitrite sensing domain-containing protein</fullName>
    </submittedName>
</protein>
<dbReference type="RefSeq" id="WP_286659866.1">
    <property type="nucleotide sequence ID" value="NZ_JASZYV010000002.1"/>
</dbReference>
<evidence type="ECO:0000259" key="2">
    <source>
        <dbReference type="PROSITE" id="PS50921"/>
    </source>
</evidence>
<dbReference type="Pfam" id="PF08376">
    <property type="entry name" value="NIT"/>
    <property type="match status" value="1"/>
</dbReference>
<dbReference type="InterPro" id="IPR036388">
    <property type="entry name" value="WH-like_DNA-bd_sf"/>
</dbReference>
<dbReference type="SMART" id="SM01012">
    <property type="entry name" value="ANTAR"/>
    <property type="match status" value="1"/>
</dbReference>
<feature type="domain" description="ANTAR" evidence="2">
    <location>
        <begin position="356"/>
        <end position="417"/>
    </location>
</feature>
<comment type="caution">
    <text evidence="3">The sequence shown here is derived from an EMBL/GenBank/DDBJ whole genome shotgun (WGS) entry which is preliminary data.</text>
</comment>
<reference evidence="3" key="1">
    <citation type="submission" date="2023-06" db="EMBL/GenBank/DDBJ databases">
        <authorList>
            <person name="Jiang Y."/>
            <person name="Liu Q."/>
        </authorList>
    </citation>
    <scope>NUCLEOTIDE SEQUENCE</scope>
    <source>
        <strain evidence="3">CGMCC 1.12089</strain>
    </source>
</reference>
<dbReference type="InterPro" id="IPR005561">
    <property type="entry name" value="ANTAR"/>
</dbReference>